<feature type="compositionally biased region" description="Basic residues" evidence="1">
    <location>
        <begin position="88"/>
        <end position="97"/>
    </location>
</feature>
<feature type="compositionally biased region" description="Acidic residues" evidence="1">
    <location>
        <begin position="136"/>
        <end position="145"/>
    </location>
</feature>
<feature type="compositionally biased region" description="Polar residues" evidence="1">
    <location>
        <begin position="286"/>
        <end position="297"/>
    </location>
</feature>
<name>A0ABD3EU80_9STRA</name>
<evidence type="ECO:0000313" key="3">
    <source>
        <dbReference type="Proteomes" id="UP001632037"/>
    </source>
</evidence>
<feature type="compositionally biased region" description="Basic residues" evidence="1">
    <location>
        <begin position="67"/>
        <end position="77"/>
    </location>
</feature>
<comment type="caution">
    <text evidence="2">The sequence shown here is derived from an EMBL/GenBank/DDBJ whole genome shotgun (WGS) entry which is preliminary data.</text>
</comment>
<keyword evidence="3" id="KW-1185">Reference proteome</keyword>
<organism evidence="2 3">
    <name type="scientific">Phytophthora oleae</name>
    <dbReference type="NCBI Taxonomy" id="2107226"/>
    <lineage>
        <taxon>Eukaryota</taxon>
        <taxon>Sar</taxon>
        <taxon>Stramenopiles</taxon>
        <taxon>Oomycota</taxon>
        <taxon>Peronosporomycetes</taxon>
        <taxon>Peronosporales</taxon>
        <taxon>Peronosporaceae</taxon>
        <taxon>Phytophthora</taxon>
    </lineage>
</organism>
<dbReference type="AlphaFoldDB" id="A0ABD3EU80"/>
<feature type="region of interest" description="Disordered" evidence="1">
    <location>
        <begin position="278"/>
        <end position="297"/>
    </location>
</feature>
<dbReference type="EMBL" id="JBIMZQ010000062">
    <property type="protein sequence ID" value="KAL3657605.1"/>
    <property type="molecule type" value="Genomic_DNA"/>
</dbReference>
<dbReference type="Proteomes" id="UP001632037">
    <property type="component" value="Unassembled WGS sequence"/>
</dbReference>
<protein>
    <recommendedName>
        <fullName evidence="4">FAR1 domain-containing protein</fullName>
    </recommendedName>
</protein>
<evidence type="ECO:0000256" key="1">
    <source>
        <dbReference type="SAM" id="MobiDB-lite"/>
    </source>
</evidence>
<feature type="compositionally biased region" description="Acidic residues" evidence="1">
    <location>
        <begin position="31"/>
        <end position="53"/>
    </location>
</feature>
<proteinExistence type="predicted"/>
<sequence length="335" mass="38203">MAVPEGAALSGRKFRQKQTDLNYMYASLGMEQDDSNDDDFLPADTEESADEEEASSRSDQPISPDPKKRKQKRKQKRNAVEFSDNKKAKSGRKKRQHSLIQVSPHAPTPSVTPKKNRKVAEDAAQTGGDNNQEPENNNEPDEVDSADSPFRPEYKPRKRTSKHLEEMDSIHDDGDKISNVVSPFPSCPISTWEEFDKVFEEYKQENNLKFRVRSLENDDQLPTEFRWSHKVFRCTHGVSQGSRSKGHRNRRTRYCECKARFTATVIPAADNDHEIGIRNENHTHSHPTTATQASSYLTTETLPLDEEDREDVKTLADARVSSKHISNFLNERTGM</sequence>
<evidence type="ECO:0000313" key="2">
    <source>
        <dbReference type="EMBL" id="KAL3657605.1"/>
    </source>
</evidence>
<gene>
    <name evidence="2" type="ORF">V7S43_017409</name>
</gene>
<evidence type="ECO:0008006" key="4">
    <source>
        <dbReference type="Google" id="ProtNLM"/>
    </source>
</evidence>
<accession>A0ABD3EU80</accession>
<feature type="region of interest" description="Disordered" evidence="1">
    <location>
        <begin position="25"/>
        <end position="166"/>
    </location>
</feature>
<reference evidence="2 3" key="1">
    <citation type="submission" date="2024-09" db="EMBL/GenBank/DDBJ databases">
        <title>Genome sequencing and assembly of Phytophthora oleae, isolate VK10A, causative agent of rot of olive drupes.</title>
        <authorList>
            <person name="Conti Taguali S."/>
            <person name="Riolo M."/>
            <person name="La Spada F."/>
            <person name="Cacciola S.O."/>
            <person name="Dionisio G."/>
        </authorList>
    </citation>
    <scope>NUCLEOTIDE SEQUENCE [LARGE SCALE GENOMIC DNA]</scope>
    <source>
        <strain evidence="2 3">VK10A</strain>
    </source>
</reference>